<reference evidence="1 2" key="1">
    <citation type="submission" date="2021-06" db="EMBL/GenBank/DDBJ databases">
        <authorList>
            <person name="Palmer J.M."/>
        </authorList>
    </citation>
    <scope>NUCLEOTIDE SEQUENCE [LARGE SCALE GENOMIC DNA]</scope>
    <source>
        <strain evidence="1 2">XC_2019</strain>
        <tissue evidence="1">Muscle</tissue>
    </source>
</reference>
<keyword evidence="2" id="KW-1185">Reference proteome</keyword>
<dbReference type="Proteomes" id="UP001434883">
    <property type="component" value="Unassembled WGS sequence"/>
</dbReference>
<comment type="caution">
    <text evidence="1">The sequence shown here is derived from an EMBL/GenBank/DDBJ whole genome shotgun (WGS) entry which is preliminary data.</text>
</comment>
<proteinExistence type="predicted"/>
<gene>
    <name evidence="1" type="ORF">XENOCAPTIV_021718</name>
</gene>
<accession>A0ABV0RWE2</accession>
<evidence type="ECO:0000313" key="1">
    <source>
        <dbReference type="EMBL" id="MEQ2211947.1"/>
    </source>
</evidence>
<name>A0ABV0RWE2_9TELE</name>
<organism evidence="1 2">
    <name type="scientific">Xenoophorus captivus</name>
    <dbReference type="NCBI Taxonomy" id="1517983"/>
    <lineage>
        <taxon>Eukaryota</taxon>
        <taxon>Metazoa</taxon>
        <taxon>Chordata</taxon>
        <taxon>Craniata</taxon>
        <taxon>Vertebrata</taxon>
        <taxon>Euteleostomi</taxon>
        <taxon>Actinopterygii</taxon>
        <taxon>Neopterygii</taxon>
        <taxon>Teleostei</taxon>
        <taxon>Neoteleostei</taxon>
        <taxon>Acanthomorphata</taxon>
        <taxon>Ovalentaria</taxon>
        <taxon>Atherinomorphae</taxon>
        <taxon>Cyprinodontiformes</taxon>
        <taxon>Goodeidae</taxon>
        <taxon>Xenoophorus</taxon>
    </lineage>
</organism>
<evidence type="ECO:0000313" key="2">
    <source>
        <dbReference type="Proteomes" id="UP001434883"/>
    </source>
</evidence>
<sequence>MAWLWFSPLIDPNNQVEFRTPSRPVKFLNTKPTVSGSLATASGESLPPLDSVQLSKHCLCCVTYLVYHSMCNQICSVHKQPHYGLPVPSPLRRTRLQKGMVTLSHNF</sequence>
<dbReference type="EMBL" id="JAHRIN010059292">
    <property type="protein sequence ID" value="MEQ2211947.1"/>
    <property type="molecule type" value="Genomic_DNA"/>
</dbReference>
<protein>
    <submittedName>
        <fullName evidence="1">Uncharacterized protein</fullName>
    </submittedName>
</protein>